<dbReference type="GO" id="GO:0005743">
    <property type="term" value="C:mitochondrial inner membrane"/>
    <property type="evidence" value="ECO:0007669"/>
    <property type="project" value="TreeGrafter"/>
</dbReference>
<evidence type="ECO:0000256" key="10">
    <source>
        <dbReference type="ARBA" id="ARBA00023136"/>
    </source>
</evidence>
<feature type="transmembrane region" description="Helical" evidence="12">
    <location>
        <begin position="848"/>
        <end position="866"/>
    </location>
</feature>
<evidence type="ECO:0000256" key="1">
    <source>
        <dbReference type="ARBA" id="ARBA00004141"/>
    </source>
</evidence>
<dbReference type="PROSITE" id="PS50893">
    <property type="entry name" value="ABC_TRANSPORTER_2"/>
    <property type="match status" value="2"/>
</dbReference>
<feature type="transmembrane region" description="Helical" evidence="12">
    <location>
        <begin position="190"/>
        <end position="210"/>
    </location>
</feature>
<feature type="transmembrane region" description="Helical" evidence="12">
    <location>
        <begin position="216"/>
        <end position="237"/>
    </location>
</feature>
<dbReference type="PANTHER" id="PTHR43394">
    <property type="entry name" value="ATP-DEPENDENT PERMEASE MDL1, MITOCHONDRIAL"/>
    <property type="match status" value="1"/>
</dbReference>
<keyword evidence="8" id="KW-0067">ATP-binding</keyword>
<evidence type="ECO:0000256" key="2">
    <source>
        <dbReference type="ARBA" id="ARBA00004308"/>
    </source>
</evidence>
<feature type="transmembrane region" description="Helical" evidence="12">
    <location>
        <begin position="987"/>
        <end position="1008"/>
    </location>
</feature>
<evidence type="ECO:0000256" key="7">
    <source>
        <dbReference type="ARBA" id="ARBA00022741"/>
    </source>
</evidence>
<evidence type="ECO:0000313" key="16">
    <source>
        <dbReference type="Proteomes" id="UP001301769"/>
    </source>
</evidence>
<dbReference type="Pfam" id="PF00005">
    <property type="entry name" value="ABC_tran"/>
    <property type="match status" value="2"/>
</dbReference>
<comment type="caution">
    <text evidence="15">The sequence shown here is derived from an EMBL/GenBank/DDBJ whole genome shotgun (WGS) entry which is preliminary data.</text>
</comment>
<dbReference type="FunFam" id="3.40.50.300:FF:000913">
    <property type="entry name" value="ABC multidrug transporter SitT"/>
    <property type="match status" value="1"/>
</dbReference>
<evidence type="ECO:0000256" key="9">
    <source>
        <dbReference type="ARBA" id="ARBA00022989"/>
    </source>
</evidence>
<evidence type="ECO:0000313" key="15">
    <source>
        <dbReference type="EMBL" id="KAK4220324.1"/>
    </source>
</evidence>
<dbReference type="CDD" id="cd18578">
    <property type="entry name" value="ABC_6TM_Pgp_ABCB1_D2_like"/>
    <property type="match status" value="1"/>
</dbReference>
<organism evidence="15 16">
    <name type="scientific">Rhypophila decipiens</name>
    <dbReference type="NCBI Taxonomy" id="261697"/>
    <lineage>
        <taxon>Eukaryota</taxon>
        <taxon>Fungi</taxon>
        <taxon>Dikarya</taxon>
        <taxon>Ascomycota</taxon>
        <taxon>Pezizomycotina</taxon>
        <taxon>Sordariomycetes</taxon>
        <taxon>Sordariomycetidae</taxon>
        <taxon>Sordariales</taxon>
        <taxon>Naviculisporaceae</taxon>
        <taxon>Rhypophila</taxon>
    </lineage>
</organism>
<dbReference type="EMBL" id="MU858045">
    <property type="protein sequence ID" value="KAK4220324.1"/>
    <property type="molecule type" value="Genomic_DNA"/>
</dbReference>
<dbReference type="Gene3D" id="3.40.50.300">
    <property type="entry name" value="P-loop containing nucleotide triphosphate hydrolases"/>
    <property type="match status" value="2"/>
</dbReference>
<protein>
    <submittedName>
        <fullName evidence="15">Leptomycin B resistance protein-like protein</fullName>
    </submittedName>
</protein>
<dbReference type="GO" id="GO:0016887">
    <property type="term" value="F:ATP hydrolysis activity"/>
    <property type="evidence" value="ECO:0007669"/>
    <property type="project" value="InterPro"/>
</dbReference>
<reference evidence="15" key="1">
    <citation type="journal article" date="2023" name="Mol. Phylogenet. Evol.">
        <title>Genome-scale phylogeny and comparative genomics of the fungal order Sordariales.</title>
        <authorList>
            <person name="Hensen N."/>
            <person name="Bonometti L."/>
            <person name="Westerberg I."/>
            <person name="Brannstrom I.O."/>
            <person name="Guillou S."/>
            <person name="Cros-Aarteil S."/>
            <person name="Calhoun S."/>
            <person name="Haridas S."/>
            <person name="Kuo A."/>
            <person name="Mondo S."/>
            <person name="Pangilinan J."/>
            <person name="Riley R."/>
            <person name="LaButti K."/>
            <person name="Andreopoulos B."/>
            <person name="Lipzen A."/>
            <person name="Chen C."/>
            <person name="Yan M."/>
            <person name="Daum C."/>
            <person name="Ng V."/>
            <person name="Clum A."/>
            <person name="Steindorff A."/>
            <person name="Ohm R.A."/>
            <person name="Martin F."/>
            <person name="Silar P."/>
            <person name="Natvig D.O."/>
            <person name="Lalanne C."/>
            <person name="Gautier V."/>
            <person name="Ament-Velasquez S.L."/>
            <person name="Kruys A."/>
            <person name="Hutchinson M.I."/>
            <person name="Powell A.J."/>
            <person name="Barry K."/>
            <person name="Miller A.N."/>
            <person name="Grigoriev I.V."/>
            <person name="Debuchy R."/>
            <person name="Gladieux P."/>
            <person name="Hiltunen Thoren M."/>
            <person name="Johannesson H."/>
        </authorList>
    </citation>
    <scope>NUCLEOTIDE SEQUENCE</scope>
    <source>
        <strain evidence="15">PSN293</strain>
    </source>
</reference>
<keyword evidence="4" id="KW-0813">Transport</keyword>
<dbReference type="SUPFAM" id="SSF52540">
    <property type="entry name" value="P-loop containing nucleoside triphosphate hydrolases"/>
    <property type="match status" value="2"/>
</dbReference>
<keyword evidence="6" id="KW-0677">Repeat</keyword>
<evidence type="ECO:0000256" key="11">
    <source>
        <dbReference type="ARBA" id="ARBA00023180"/>
    </source>
</evidence>
<feature type="transmembrane region" description="Helical" evidence="12">
    <location>
        <begin position="769"/>
        <end position="795"/>
    </location>
</feature>
<keyword evidence="5 12" id="KW-0812">Transmembrane</keyword>
<dbReference type="Gene3D" id="1.20.1560.10">
    <property type="entry name" value="ABC transporter type 1, transmembrane domain"/>
    <property type="match status" value="2"/>
</dbReference>
<feature type="transmembrane region" description="Helical" evidence="12">
    <location>
        <begin position="291"/>
        <end position="312"/>
    </location>
</feature>
<dbReference type="InterPro" id="IPR003593">
    <property type="entry name" value="AAA+_ATPase"/>
</dbReference>
<comment type="similarity">
    <text evidence="3">Belongs to the ABC transporter superfamily. ABCB family. Multidrug resistance exporter (TC 3.A.1.201) subfamily.</text>
</comment>
<keyword evidence="7" id="KW-0547">Nucleotide-binding</keyword>
<feature type="domain" description="ABC transporter" evidence="13">
    <location>
        <begin position="393"/>
        <end position="638"/>
    </location>
</feature>
<evidence type="ECO:0000256" key="5">
    <source>
        <dbReference type="ARBA" id="ARBA00022692"/>
    </source>
</evidence>
<feature type="domain" description="ABC transmembrane type-1" evidence="14">
    <location>
        <begin position="67"/>
        <end position="358"/>
    </location>
</feature>
<evidence type="ECO:0000256" key="8">
    <source>
        <dbReference type="ARBA" id="ARBA00022840"/>
    </source>
</evidence>
<keyword evidence="10 12" id="KW-0472">Membrane</keyword>
<dbReference type="PANTHER" id="PTHR43394:SF11">
    <property type="entry name" value="ATP-BINDING CASSETTE TRANSPORTER"/>
    <property type="match status" value="1"/>
</dbReference>
<sequence>MAAALEATDDITEKGQPIITQPTKDEVALDLSFSDGDSKKAEPEKKKGNAYFRIFSYATTFDRSIQAVAFLAAITSGAGQALQNLIFGEFVTVITNYVAGTASADDFRHEAGQLALFFTYMGIGRFALAYIYNVLLNYAAYRIVKSIQTAYVKAALSQEIAFFDLGTGGSIAAQATTNGRLIQAGIVEKLGLTFQGLSTFVTAFIIAFIVNWKLTLYCLFIAPGTIIIMGIVGAFFAEYELKILAAYGQANSFAEGVLASARTIHAFEMRSRLVAKFDEYLKEGRKWGDKCAPLMGLLFSVEYTIIYMGFGLAFWKGTRMFADGDISDAGDVFLVIFSVVIGSLALTAMAPYMSEFSRATSAAEQLFELIDRQSAINPFDESGAQPDDTIGGLEIENLTFAYPTRPDSTVLDNFSLSIPAGKVTALVGQSGSGKSTIIGLIERWYNPTSGSIKLDGRPIDSLNLGWLRKHVRLVQQEPVLFQGTVYENIAHGLVGTPYEHASKEEKMAQIEQAAKTAFAHDFITELPQGYETQIGQRGGLLSGGQKQRIAIARSVVSQPKVLLLDEATSALDPHAEGIVQQALDRASEGRTTIVIAHKLATIRKADNIVVMSKGKIVEQGSHEGLISQDGVYAHLVRIQDLGLKSIAGAGSGSDTEAEGGAVVAAPLEQSTSQTAYLAKTQSRAAGAADLLDSPADRYDYEATHKSHSLASVIYRLYHHSARDLKVWFLLTLLGCFLGAAAFPGQALLLAKVMDVFTLPRPEMITQGEFFAKMFVAMACGLMVVWFGMGYASSAVSQGLTHQLRRESLEGFLKQDISFFDREENTTGALVSRVDGNAQAVFELMGMNVGLVFVSVIQVLACSVLAIAHSWKIGLVVVFAGLPPLIGSGFLKIRSDVKLARQRDKRMETGASIASEAITAIRTVSSLAIEDKVLARYVNELHQANQHSIKPLCAMMVWFAITQGVEYWFMALGFWYGCRLLSFGEVNMYNFMVAFLGVFFSGQGASQFFQFSTSMTKGKNAAEYIFWLGSLVPSIQENPENKDRAPKAGEAVHLDHIRFSYPLRPDTAVLKGVDLEIQKGQFVAVVGASGCGKSTVVALLERFYDPTTGTVRIDSSDALVDLNPRLYRRIVSLVQQEPTLFQGTIRENIALGVDSSHTVDDVSVEVSDEQIESALKAANAWDFVSSLPEGLSTQAGASGTQLSGGQRQRIAIARSLIRNPKILLLDEATSALDTESEKIVQGALAEAAQQDGRITVAVAHRLSTIRDAHLICVFYNGRIVERGTHAELLAKGGLYRGMCEAQSIE</sequence>
<dbReference type="SMART" id="SM00382">
    <property type="entry name" value="AAA"/>
    <property type="match status" value="2"/>
</dbReference>
<keyword evidence="16" id="KW-1185">Reference proteome</keyword>
<feature type="transmembrane region" description="Helical" evidence="12">
    <location>
        <begin position="332"/>
        <end position="352"/>
    </location>
</feature>
<dbReference type="GO" id="GO:0005524">
    <property type="term" value="F:ATP binding"/>
    <property type="evidence" value="ECO:0007669"/>
    <property type="project" value="UniProtKB-KW"/>
</dbReference>
<reference evidence="15" key="2">
    <citation type="submission" date="2023-05" db="EMBL/GenBank/DDBJ databases">
        <authorList>
            <consortium name="Lawrence Berkeley National Laboratory"/>
            <person name="Steindorff A."/>
            <person name="Hensen N."/>
            <person name="Bonometti L."/>
            <person name="Westerberg I."/>
            <person name="Brannstrom I.O."/>
            <person name="Guillou S."/>
            <person name="Cros-Aarteil S."/>
            <person name="Calhoun S."/>
            <person name="Haridas S."/>
            <person name="Kuo A."/>
            <person name="Mondo S."/>
            <person name="Pangilinan J."/>
            <person name="Riley R."/>
            <person name="Labutti K."/>
            <person name="Andreopoulos B."/>
            <person name="Lipzen A."/>
            <person name="Chen C."/>
            <person name="Yanf M."/>
            <person name="Daum C."/>
            <person name="Ng V."/>
            <person name="Clum A."/>
            <person name="Ohm R."/>
            <person name="Martin F."/>
            <person name="Silar P."/>
            <person name="Natvig D."/>
            <person name="Lalanne C."/>
            <person name="Gautier V."/>
            <person name="Ament-Velasquez S.L."/>
            <person name="Kruys A."/>
            <person name="Hutchinson M.I."/>
            <person name="Powell A.J."/>
            <person name="Barry K."/>
            <person name="Miller A.N."/>
            <person name="Grigoriev I.V."/>
            <person name="Debuchy R."/>
            <person name="Gladieux P."/>
            <person name="Thoren M.H."/>
            <person name="Johannesson H."/>
        </authorList>
    </citation>
    <scope>NUCLEOTIDE SEQUENCE</scope>
    <source>
        <strain evidence="15">PSN293</strain>
    </source>
</reference>
<dbReference type="GO" id="GO:0012505">
    <property type="term" value="C:endomembrane system"/>
    <property type="evidence" value="ECO:0007669"/>
    <property type="project" value="UniProtKB-SubCell"/>
</dbReference>
<feature type="domain" description="ABC transmembrane type-1" evidence="14">
    <location>
        <begin position="729"/>
        <end position="1016"/>
    </location>
</feature>
<dbReference type="InterPro" id="IPR039421">
    <property type="entry name" value="Type_1_exporter"/>
</dbReference>
<dbReference type="GO" id="GO:0090374">
    <property type="term" value="P:oligopeptide export from mitochondrion"/>
    <property type="evidence" value="ECO:0007669"/>
    <property type="project" value="TreeGrafter"/>
</dbReference>
<evidence type="ECO:0000259" key="14">
    <source>
        <dbReference type="PROSITE" id="PS50929"/>
    </source>
</evidence>
<accession>A0AAN6YJA3</accession>
<dbReference type="InterPro" id="IPR017871">
    <property type="entry name" value="ABC_transporter-like_CS"/>
</dbReference>
<dbReference type="InterPro" id="IPR036640">
    <property type="entry name" value="ABC1_TM_sf"/>
</dbReference>
<dbReference type="Pfam" id="PF00664">
    <property type="entry name" value="ABC_membrane"/>
    <property type="match status" value="2"/>
</dbReference>
<dbReference type="FunFam" id="3.40.50.300:FF:001530">
    <property type="entry name" value="ABC multidrug transporter (Eurofung)"/>
    <property type="match status" value="1"/>
</dbReference>
<evidence type="ECO:0000256" key="12">
    <source>
        <dbReference type="SAM" id="Phobius"/>
    </source>
</evidence>
<gene>
    <name evidence="15" type="ORF">QBC37DRAFT_6100</name>
</gene>
<feature type="domain" description="ABC transporter" evidence="13">
    <location>
        <begin position="1051"/>
        <end position="1300"/>
    </location>
</feature>
<proteinExistence type="inferred from homology"/>
<dbReference type="CDD" id="cd03249">
    <property type="entry name" value="ABC_MTABC3_MDL1_MDL2"/>
    <property type="match status" value="2"/>
</dbReference>
<dbReference type="SUPFAM" id="SSF90123">
    <property type="entry name" value="ABC transporter transmembrane region"/>
    <property type="match status" value="2"/>
</dbReference>
<evidence type="ECO:0000256" key="3">
    <source>
        <dbReference type="ARBA" id="ARBA00007577"/>
    </source>
</evidence>
<evidence type="ECO:0000259" key="13">
    <source>
        <dbReference type="PROSITE" id="PS50893"/>
    </source>
</evidence>
<evidence type="ECO:0000256" key="4">
    <source>
        <dbReference type="ARBA" id="ARBA00022448"/>
    </source>
</evidence>
<feature type="transmembrane region" description="Helical" evidence="12">
    <location>
        <begin position="114"/>
        <end position="135"/>
    </location>
</feature>
<dbReference type="Proteomes" id="UP001301769">
    <property type="component" value="Unassembled WGS sequence"/>
</dbReference>
<evidence type="ECO:0000256" key="6">
    <source>
        <dbReference type="ARBA" id="ARBA00022737"/>
    </source>
</evidence>
<keyword evidence="9 12" id="KW-1133">Transmembrane helix</keyword>
<comment type="subcellular location">
    <subcellularLocation>
        <location evidence="2">Endomembrane system</location>
    </subcellularLocation>
    <subcellularLocation>
        <location evidence="1">Membrane</location>
        <topology evidence="1">Multi-pass membrane protein</topology>
    </subcellularLocation>
</comment>
<dbReference type="InterPro" id="IPR027417">
    <property type="entry name" value="P-loop_NTPase"/>
</dbReference>
<dbReference type="FunFam" id="1.20.1560.10:FF:000057">
    <property type="entry name" value="ABC multidrug transporter SitT"/>
    <property type="match status" value="1"/>
</dbReference>
<dbReference type="CDD" id="cd18577">
    <property type="entry name" value="ABC_6TM_Pgp_ABCB1_D1_like"/>
    <property type="match status" value="1"/>
</dbReference>
<dbReference type="InterPro" id="IPR003439">
    <property type="entry name" value="ABC_transporter-like_ATP-bd"/>
</dbReference>
<dbReference type="PROSITE" id="PS00211">
    <property type="entry name" value="ABC_TRANSPORTER_1"/>
    <property type="match status" value="2"/>
</dbReference>
<dbReference type="GO" id="GO:0015421">
    <property type="term" value="F:ABC-type oligopeptide transporter activity"/>
    <property type="evidence" value="ECO:0007669"/>
    <property type="project" value="TreeGrafter"/>
</dbReference>
<name>A0AAN6YJA3_9PEZI</name>
<keyword evidence="11" id="KW-0325">Glycoprotein</keyword>
<dbReference type="PROSITE" id="PS50929">
    <property type="entry name" value="ABC_TM1F"/>
    <property type="match status" value="2"/>
</dbReference>
<feature type="transmembrane region" description="Helical" evidence="12">
    <location>
        <begin position="951"/>
        <end position="975"/>
    </location>
</feature>
<feature type="transmembrane region" description="Helical" evidence="12">
    <location>
        <begin position="726"/>
        <end position="749"/>
    </location>
</feature>
<dbReference type="InterPro" id="IPR011527">
    <property type="entry name" value="ABC1_TM_dom"/>
</dbReference>